<accession>A0ABT7Y4W0</accession>
<name>A0ABT7Y4W0_9VIBR</name>
<keyword evidence="2" id="KW-1185">Reference proteome</keyword>
<comment type="caution">
    <text evidence="1">The sequence shown here is derived from an EMBL/GenBank/DDBJ whole genome shotgun (WGS) entry which is preliminary data.</text>
</comment>
<evidence type="ECO:0000313" key="2">
    <source>
        <dbReference type="Proteomes" id="UP001169719"/>
    </source>
</evidence>
<dbReference type="EMBL" id="JAUEOZ010000002">
    <property type="protein sequence ID" value="MDN2483087.1"/>
    <property type="molecule type" value="Genomic_DNA"/>
</dbReference>
<gene>
    <name evidence="1" type="ORF">QWJ08_17220</name>
</gene>
<evidence type="ECO:0000313" key="1">
    <source>
        <dbReference type="EMBL" id="MDN2483087.1"/>
    </source>
</evidence>
<proteinExistence type="predicted"/>
<organism evidence="1 2">
    <name type="scientific">Vibrio agarivorans</name>
    <dbReference type="NCBI Taxonomy" id="153622"/>
    <lineage>
        <taxon>Bacteria</taxon>
        <taxon>Pseudomonadati</taxon>
        <taxon>Pseudomonadota</taxon>
        <taxon>Gammaproteobacteria</taxon>
        <taxon>Vibrionales</taxon>
        <taxon>Vibrionaceae</taxon>
        <taxon>Vibrio</taxon>
    </lineage>
</organism>
<protein>
    <submittedName>
        <fullName evidence="1">Uncharacterized protein</fullName>
    </submittedName>
</protein>
<dbReference type="RefSeq" id="WP_289963142.1">
    <property type="nucleotide sequence ID" value="NZ_JAUEOZ010000002.1"/>
</dbReference>
<sequence length="106" mass="12343">MQKQSNQGRNHQEVCVNIELSTRVFDEVKELIEIWYSEGFLHALNNPSKTAFDRKERYEGTLLFLMKSLEYRCALTAIIESWPHGQDSKDDLINLLSLSDPTLNRN</sequence>
<reference evidence="1" key="1">
    <citation type="submission" date="2024-05" db="EMBL/GenBank/DDBJ databases">
        <title>Genome Sequences of Four Agar- Degrading Marine Bacteria.</title>
        <authorList>
            <person name="Phillips E.K."/>
            <person name="Shaffer J.C."/>
            <person name="Henson M.W."/>
            <person name="Temperton B."/>
            <person name="Thrash C.J."/>
            <person name="Martin M.O."/>
        </authorList>
    </citation>
    <scope>NUCLEOTIDE SEQUENCE</scope>
    <source>
        <strain evidence="1">EKP203</strain>
    </source>
</reference>
<dbReference type="Proteomes" id="UP001169719">
    <property type="component" value="Unassembled WGS sequence"/>
</dbReference>